<proteinExistence type="predicted"/>
<dbReference type="RefSeq" id="WP_382401885.1">
    <property type="nucleotide sequence ID" value="NZ_JBHTNH010000028.1"/>
</dbReference>
<reference evidence="2" key="1">
    <citation type="journal article" date="2019" name="Int. J. Syst. Evol. Microbiol.">
        <title>The Global Catalogue of Microorganisms (GCM) 10K type strain sequencing project: providing services to taxonomists for standard genome sequencing and annotation.</title>
        <authorList>
            <consortium name="The Broad Institute Genomics Platform"/>
            <consortium name="The Broad Institute Genome Sequencing Center for Infectious Disease"/>
            <person name="Wu L."/>
            <person name="Ma J."/>
        </authorList>
    </citation>
    <scope>NUCLEOTIDE SEQUENCE [LARGE SCALE GENOMIC DNA]</scope>
    <source>
        <strain evidence="2">CCUG 54822</strain>
    </source>
</reference>
<evidence type="ECO:0000313" key="1">
    <source>
        <dbReference type="EMBL" id="MFD1362899.1"/>
    </source>
</evidence>
<sequence length="79" mass="8459">MQNLAIDMAVLVCVPPLIKGTKAKYSGVLKKEKHFSYGDASLLKLSLSSTAHPKTRIAQAQTESDINWQLSGASSTGEP</sequence>
<accession>A0ABW3ZXC8</accession>
<dbReference type="Proteomes" id="UP001597178">
    <property type="component" value="Unassembled WGS sequence"/>
</dbReference>
<organism evidence="1 2">
    <name type="scientific">Lentibacillus salinarum</name>
    <dbReference type="NCBI Taxonomy" id="446820"/>
    <lineage>
        <taxon>Bacteria</taxon>
        <taxon>Bacillati</taxon>
        <taxon>Bacillota</taxon>
        <taxon>Bacilli</taxon>
        <taxon>Bacillales</taxon>
        <taxon>Bacillaceae</taxon>
        <taxon>Lentibacillus</taxon>
    </lineage>
</organism>
<gene>
    <name evidence="1" type="ORF">ACFQ4A_14670</name>
</gene>
<name>A0ABW3ZXC8_9BACI</name>
<dbReference type="EMBL" id="JBHTNH010000028">
    <property type="protein sequence ID" value="MFD1362899.1"/>
    <property type="molecule type" value="Genomic_DNA"/>
</dbReference>
<evidence type="ECO:0000313" key="2">
    <source>
        <dbReference type="Proteomes" id="UP001597178"/>
    </source>
</evidence>
<protein>
    <submittedName>
        <fullName evidence="1">Uncharacterized protein</fullName>
    </submittedName>
</protein>
<comment type="caution">
    <text evidence="1">The sequence shown here is derived from an EMBL/GenBank/DDBJ whole genome shotgun (WGS) entry which is preliminary data.</text>
</comment>
<keyword evidence="2" id="KW-1185">Reference proteome</keyword>